<keyword evidence="5" id="KW-1185">Reference proteome</keyword>
<accession>A0A317KPE3</accession>
<gene>
    <name evidence="4" type="ORF">DLJ46_00485</name>
</gene>
<evidence type="ECO:0000256" key="3">
    <source>
        <dbReference type="SAM" id="SignalP"/>
    </source>
</evidence>
<dbReference type="RefSeq" id="WP_109942681.1">
    <property type="nucleotide sequence ID" value="NZ_QGGF01000610.1"/>
</dbReference>
<evidence type="ECO:0000256" key="1">
    <source>
        <dbReference type="SAM" id="MobiDB-lite"/>
    </source>
</evidence>
<dbReference type="EMBL" id="QGSV01000027">
    <property type="protein sequence ID" value="PWU53912.1"/>
    <property type="molecule type" value="Genomic_DNA"/>
</dbReference>
<name>A0A317KPE3_9ACTN</name>
<feature type="region of interest" description="Disordered" evidence="1">
    <location>
        <begin position="81"/>
        <end position="213"/>
    </location>
</feature>
<dbReference type="Proteomes" id="UP000245683">
    <property type="component" value="Unassembled WGS sequence"/>
</dbReference>
<keyword evidence="2" id="KW-1133">Transmembrane helix</keyword>
<keyword evidence="2" id="KW-0812">Transmembrane</keyword>
<evidence type="ECO:0008006" key="6">
    <source>
        <dbReference type="Google" id="ProtNLM"/>
    </source>
</evidence>
<comment type="caution">
    <text evidence="4">The sequence shown here is derived from an EMBL/GenBank/DDBJ whole genome shotgun (WGS) entry which is preliminary data.</text>
</comment>
<evidence type="ECO:0000313" key="5">
    <source>
        <dbReference type="Proteomes" id="UP000245683"/>
    </source>
</evidence>
<evidence type="ECO:0000256" key="2">
    <source>
        <dbReference type="SAM" id="Phobius"/>
    </source>
</evidence>
<feature type="signal peptide" evidence="3">
    <location>
        <begin position="1"/>
        <end position="30"/>
    </location>
</feature>
<feature type="chain" id="PRO_5043163759" description="Gram-positive cocci surface proteins LPxTG domain-containing protein" evidence="3">
    <location>
        <begin position="31"/>
        <end position="306"/>
    </location>
</feature>
<organism evidence="4 5">
    <name type="scientific">Micromonospora globispora</name>
    <dbReference type="NCBI Taxonomy" id="1450148"/>
    <lineage>
        <taxon>Bacteria</taxon>
        <taxon>Bacillati</taxon>
        <taxon>Actinomycetota</taxon>
        <taxon>Actinomycetes</taxon>
        <taxon>Micromonosporales</taxon>
        <taxon>Micromonosporaceae</taxon>
        <taxon>Micromonospora</taxon>
    </lineage>
</organism>
<proteinExistence type="predicted"/>
<feature type="compositionally biased region" description="Acidic residues" evidence="1">
    <location>
        <begin position="154"/>
        <end position="165"/>
    </location>
</feature>
<keyword evidence="3" id="KW-0732">Signal</keyword>
<dbReference type="AlphaFoldDB" id="A0A317KPE3"/>
<feature type="transmembrane region" description="Helical" evidence="2">
    <location>
        <begin position="276"/>
        <end position="297"/>
    </location>
</feature>
<dbReference type="OrthoDB" id="3406076at2"/>
<keyword evidence="2" id="KW-0472">Membrane</keyword>
<feature type="compositionally biased region" description="Basic and acidic residues" evidence="1">
    <location>
        <begin position="184"/>
        <end position="212"/>
    </location>
</feature>
<reference evidence="5" key="1">
    <citation type="submission" date="2018-05" db="EMBL/GenBank/DDBJ databases">
        <title>Micromonospora globispora sp. nov. and Micromonospora rugosa sp. nov., isolated from marine sediment.</title>
        <authorList>
            <person name="Carro L."/>
            <person name="Aysel V."/>
            <person name="Cetin D."/>
            <person name="Igual J.M."/>
            <person name="Klenk H.-P."/>
            <person name="Trujillo M.E."/>
            <person name="Sahin N."/>
        </authorList>
    </citation>
    <scope>NUCLEOTIDE SEQUENCE [LARGE SCALE GENOMIC DNA]</scope>
    <source>
        <strain evidence="5">S2904</strain>
    </source>
</reference>
<sequence>MANKMLGKVVAGAALGGASLLVFTPAMTYAAGHHEGEGKVLVKPDAVKPGDHVKLLESCPEAQEHAAVWSKVTGEVNLNPVHEEHGDWTDPDEAGQEKDADQKGHDGKDRNGREEQGTEKQGTEKQGTEEQGGDEHSNGPDGYYGTPKPPEPEPPADADMADPADGEGGSVSDESDADQGPDGQMREGDQGKEDESEGHDRKDHDWKGHDEYGMDGEDGWEHMKDFVYYGEATVAADAQPGTYQLEGSCGEGELVVLPKGPVNGGDGGMTRTSTHLGMAAGGAGVLGAAALGGLVLMRRRRTNDLV</sequence>
<protein>
    <recommendedName>
        <fullName evidence="6">Gram-positive cocci surface proteins LPxTG domain-containing protein</fullName>
    </recommendedName>
</protein>
<evidence type="ECO:0000313" key="4">
    <source>
        <dbReference type="EMBL" id="PWU53912.1"/>
    </source>
</evidence>
<feature type="compositionally biased region" description="Basic and acidic residues" evidence="1">
    <location>
        <begin position="95"/>
        <end position="138"/>
    </location>
</feature>